<dbReference type="EMBL" id="CP006764">
    <property type="protein sequence ID" value="AIT62327.1"/>
    <property type="molecule type" value="Genomic_DNA"/>
</dbReference>
<feature type="transmembrane region" description="Helical" evidence="1">
    <location>
        <begin position="46"/>
        <end position="66"/>
    </location>
</feature>
<keyword evidence="3" id="KW-1185">Reference proteome</keyword>
<feature type="transmembrane region" description="Helical" evidence="1">
    <location>
        <begin position="110"/>
        <end position="141"/>
    </location>
</feature>
<dbReference type="Proteomes" id="UP000029914">
    <property type="component" value="Chromosome"/>
</dbReference>
<evidence type="ECO:0000313" key="2">
    <source>
        <dbReference type="EMBL" id="AIT62327.1"/>
    </source>
</evidence>
<keyword evidence="1" id="KW-1133">Transmembrane helix</keyword>
<organism evidence="2 3">
    <name type="scientific">Corynebacterium doosanense CAU 212 = DSM 45436</name>
    <dbReference type="NCBI Taxonomy" id="558173"/>
    <lineage>
        <taxon>Bacteria</taxon>
        <taxon>Bacillati</taxon>
        <taxon>Actinomycetota</taxon>
        <taxon>Actinomycetes</taxon>
        <taxon>Mycobacteriales</taxon>
        <taxon>Corynebacteriaceae</taxon>
        <taxon>Corynebacterium</taxon>
    </lineage>
</organism>
<accession>A0A097IJJ3</accession>
<reference evidence="2 3" key="1">
    <citation type="submission" date="2013-09" db="EMBL/GenBank/DDBJ databases">
        <title>Complete genome sequence of Corynebacterium doosanense CAU 212(T) (=DSM 45436(T)), isolated from activated sludge.</title>
        <authorList>
            <person name="Schaffert L."/>
            <person name="Albersmeier A."/>
            <person name="Kalinowski J."/>
            <person name="Ruckert C."/>
        </authorList>
    </citation>
    <scope>NUCLEOTIDE SEQUENCE [LARGE SCALE GENOMIC DNA]</scope>
    <source>
        <strain evidence="2 3">CAU 212</strain>
    </source>
</reference>
<protein>
    <submittedName>
        <fullName evidence="2">Uncharacterized protein</fullName>
    </submittedName>
</protein>
<keyword evidence="1" id="KW-0472">Membrane</keyword>
<sequence>MIFLILATILFIVFCVIFQLNAARNAVQVVQGESITLRDFWRLDGLGTPILVSLVIFLLACLGALVAVGSIVVAVVFQFAYVAAFASRQATVGSVLGSSWEVFKNNVDQAILLFILCYLLNLAGGFVIIGMVVTAPVVLLAQAHAYLVGIQAPVKPRT</sequence>
<dbReference type="OrthoDB" id="4405826at2"/>
<proteinExistence type="predicted"/>
<evidence type="ECO:0000313" key="3">
    <source>
        <dbReference type="Proteomes" id="UP000029914"/>
    </source>
</evidence>
<dbReference type="AlphaFoldDB" id="A0A097IJJ3"/>
<keyword evidence="1" id="KW-0812">Transmembrane</keyword>
<dbReference type="KEGG" id="cdo:CDOO_11545"/>
<gene>
    <name evidence="2" type="ORF">CDOO_11545</name>
</gene>
<dbReference type="RefSeq" id="WP_018022857.1">
    <property type="nucleotide sequence ID" value="NZ_AQUX01000013.1"/>
</dbReference>
<name>A0A097IJJ3_9CORY</name>
<dbReference type="HOGENOM" id="CLU_1666444_0_0_11"/>
<evidence type="ECO:0000256" key="1">
    <source>
        <dbReference type="SAM" id="Phobius"/>
    </source>
</evidence>